<comment type="caution">
    <text evidence="2">The sequence shown here is derived from an EMBL/GenBank/DDBJ whole genome shotgun (WGS) entry which is preliminary data.</text>
</comment>
<sequence length="291" mass="32799">MIVNAEKQTIKALLTRFKLRDLLDRGSRLRFKVRADDRVIVAAINMASLNLDVVPVICEKEGDIPRVFTGFNILNLLYTHPGGAWNVLSKVECFEVAWPPILSDIDNSLLHTLKMMYSRRRGFVIPIMYGKPLNITISTLEVAQLLASLEGRYPIKGIALSDVATKGVITVSKESSVQELIHTMVANKIRRILVREENKIIRDNDIIRYLLARGAVKEFTKDSYKMLNEPVNSLSNFMKKPAITSPFSGYHEALNNMLKSEAKTVISHDGRYIATSWDLTVGLLSKLKIDN</sequence>
<evidence type="ECO:0000313" key="3">
    <source>
        <dbReference type="Proteomes" id="UP000608579"/>
    </source>
</evidence>
<evidence type="ECO:0000313" key="2">
    <source>
        <dbReference type="EMBL" id="HIQ30197.1"/>
    </source>
</evidence>
<dbReference type="Gene3D" id="3.10.580.10">
    <property type="entry name" value="CBS-domain"/>
    <property type="match status" value="1"/>
</dbReference>
<dbReference type="Pfam" id="PF00571">
    <property type="entry name" value="CBS"/>
    <property type="match status" value="1"/>
</dbReference>
<accession>A0A833EA65</accession>
<dbReference type="InterPro" id="IPR000644">
    <property type="entry name" value="CBS_dom"/>
</dbReference>
<dbReference type="EMBL" id="DQVM01000123">
    <property type="protein sequence ID" value="HIQ30197.1"/>
    <property type="molecule type" value="Genomic_DNA"/>
</dbReference>
<dbReference type="SUPFAM" id="SSF54631">
    <property type="entry name" value="CBS-domain pair"/>
    <property type="match status" value="1"/>
</dbReference>
<dbReference type="CDD" id="cd02205">
    <property type="entry name" value="CBS_pair_SF"/>
    <property type="match status" value="1"/>
</dbReference>
<reference evidence="2" key="1">
    <citation type="journal article" date="2020" name="ISME J.">
        <title>Gammaproteobacteria mediating utilization of methyl-, sulfur- and petroleum organic compounds in deep ocean hydrothermal plumes.</title>
        <authorList>
            <person name="Zhou Z."/>
            <person name="Liu Y."/>
            <person name="Pan J."/>
            <person name="Cron B.R."/>
            <person name="Toner B.M."/>
            <person name="Anantharaman K."/>
            <person name="Breier J.A."/>
            <person name="Dick G.J."/>
            <person name="Li M."/>
        </authorList>
    </citation>
    <scope>NUCLEOTIDE SEQUENCE</scope>
    <source>
        <strain evidence="2">SZUA-1515</strain>
    </source>
</reference>
<organism evidence="2 3">
    <name type="scientific">Caldiarchaeum subterraneum</name>
    <dbReference type="NCBI Taxonomy" id="311458"/>
    <lineage>
        <taxon>Archaea</taxon>
        <taxon>Nitrososphaerota</taxon>
        <taxon>Candidatus Caldarchaeales</taxon>
        <taxon>Candidatus Caldarchaeaceae</taxon>
        <taxon>Candidatus Caldarchaeum</taxon>
    </lineage>
</organism>
<dbReference type="InterPro" id="IPR046342">
    <property type="entry name" value="CBS_dom_sf"/>
</dbReference>
<name>A0A833EA65_CALS0</name>
<protein>
    <submittedName>
        <fullName evidence="2">CBS domain-containing protein</fullName>
    </submittedName>
</protein>
<evidence type="ECO:0000259" key="1">
    <source>
        <dbReference type="Pfam" id="PF00571"/>
    </source>
</evidence>
<gene>
    <name evidence="2" type="ORF">EYH45_06505</name>
</gene>
<feature type="domain" description="CBS" evidence="1">
    <location>
        <begin position="161"/>
        <end position="211"/>
    </location>
</feature>
<dbReference type="Proteomes" id="UP000608579">
    <property type="component" value="Unassembled WGS sequence"/>
</dbReference>
<dbReference type="AlphaFoldDB" id="A0A833EA65"/>
<proteinExistence type="predicted"/>